<organism evidence="3 4">
    <name type="scientific">Sphaerisporangium corydalis</name>
    <dbReference type="NCBI Taxonomy" id="1441875"/>
    <lineage>
        <taxon>Bacteria</taxon>
        <taxon>Bacillati</taxon>
        <taxon>Actinomycetota</taxon>
        <taxon>Actinomycetes</taxon>
        <taxon>Streptosporangiales</taxon>
        <taxon>Streptosporangiaceae</taxon>
        <taxon>Sphaerisporangium</taxon>
    </lineage>
</organism>
<keyword evidence="1" id="KW-0472">Membrane</keyword>
<dbReference type="SUPFAM" id="SSF55486">
    <property type="entry name" value="Metalloproteases ('zincins'), catalytic domain"/>
    <property type="match status" value="1"/>
</dbReference>
<dbReference type="Proteomes" id="UP001595891">
    <property type="component" value="Unassembled WGS sequence"/>
</dbReference>
<gene>
    <name evidence="3" type="ORF">ACFO8L_37735</name>
</gene>
<evidence type="ECO:0000259" key="2">
    <source>
        <dbReference type="Pfam" id="PF25547"/>
    </source>
</evidence>
<evidence type="ECO:0000256" key="1">
    <source>
        <dbReference type="SAM" id="Phobius"/>
    </source>
</evidence>
<comment type="caution">
    <text evidence="3">The sequence shown here is derived from an EMBL/GenBank/DDBJ whole genome shotgun (WGS) entry which is preliminary data.</text>
</comment>
<name>A0ABV9ET20_9ACTN</name>
<dbReference type="Pfam" id="PF25547">
    <property type="entry name" value="WXG100_2"/>
    <property type="match status" value="1"/>
</dbReference>
<accession>A0ABV9ET20</accession>
<keyword evidence="4" id="KW-1185">Reference proteome</keyword>
<proteinExistence type="predicted"/>
<dbReference type="RefSeq" id="WP_262845812.1">
    <property type="nucleotide sequence ID" value="NZ_JANZYP010000042.1"/>
</dbReference>
<reference evidence="4" key="1">
    <citation type="journal article" date="2019" name="Int. J. Syst. Evol. Microbiol.">
        <title>The Global Catalogue of Microorganisms (GCM) 10K type strain sequencing project: providing services to taxonomists for standard genome sequencing and annotation.</title>
        <authorList>
            <consortium name="The Broad Institute Genomics Platform"/>
            <consortium name="The Broad Institute Genome Sequencing Center for Infectious Disease"/>
            <person name="Wu L."/>
            <person name="Ma J."/>
        </authorList>
    </citation>
    <scope>NUCLEOTIDE SEQUENCE [LARGE SCALE GENOMIC DNA]</scope>
    <source>
        <strain evidence="4">CCUG 49560</strain>
    </source>
</reference>
<dbReference type="EMBL" id="JBHSFN010000038">
    <property type="protein sequence ID" value="MFC4591880.1"/>
    <property type="molecule type" value="Genomic_DNA"/>
</dbReference>
<feature type="domain" description="Outer membrane channel protein CpnT-like N-terminal" evidence="2">
    <location>
        <begin position="19"/>
        <end position="149"/>
    </location>
</feature>
<sequence>MAVMLPPALETAFGMLGVPWPTEDEDGLRECAAAYRACATTLTGHTIPLAHGAVQYAVAGNSGDGVDALGTLWAGYYQDGDETAHLPSLATTLHGLADAHDLAADLVQALKAFLIGAAVYVTAVLLWAAASAAFTAGMGAVQARTLIAGLRGAAQRSVAVFRRELERFFGRSLVRGVETRLRRILGARGPVHNAMVGDGVPGARRFTPDELRLLTEAEANGQRALIDRLGPFAPRLDLTSSPLHPGIAREFTTALDRLAERFPRVTATLKEVGVRDPRNRFDSVEGLGAYSVLAGDGRGIYIDARRLGDPDLVRARFTANVDSGWLANGWQSPQALVYHEFGHHLLANLPASAERELNQAFRDVVGRRVDVQSGMFHPATAARVSDELGAYAATEPHEMIAEAFAEYMSSSSPRPLAAAIGESLERIFR</sequence>
<evidence type="ECO:0000313" key="4">
    <source>
        <dbReference type="Proteomes" id="UP001595891"/>
    </source>
</evidence>
<feature type="transmembrane region" description="Helical" evidence="1">
    <location>
        <begin position="112"/>
        <end position="134"/>
    </location>
</feature>
<keyword evidence="1" id="KW-0812">Transmembrane</keyword>
<protein>
    <recommendedName>
        <fullName evidence="2">Outer membrane channel protein CpnT-like N-terminal domain-containing protein</fullName>
    </recommendedName>
</protein>
<evidence type="ECO:0000313" key="3">
    <source>
        <dbReference type="EMBL" id="MFC4591880.1"/>
    </source>
</evidence>
<keyword evidence="1" id="KW-1133">Transmembrane helix</keyword>
<dbReference type="InterPro" id="IPR057746">
    <property type="entry name" value="CpnT-like_N"/>
</dbReference>